<dbReference type="InterPro" id="IPR043502">
    <property type="entry name" value="DNA/RNA_pol_sf"/>
</dbReference>
<dbReference type="Pfam" id="PF13976">
    <property type="entry name" value="gag_pre-integrs"/>
    <property type="match status" value="1"/>
</dbReference>
<feature type="compositionally biased region" description="Low complexity" evidence="1">
    <location>
        <begin position="134"/>
        <end position="151"/>
    </location>
</feature>
<dbReference type="Pfam" id="PF07727">
    <property type="entry name" value="RVT_2"/>
    <property type="match status" value="1"/>
</dbReference>
<protein>
    <submittedName>
        <fullName evidence="5">Retrovirus-related pol polyprotein from transposon TNT 1-94</fullName>
    </submittedName>
</protein>
<dbReference type="Proteomes" id="UP001151760">
    <property type="component" value="Unassembled WGS sequence"/>
</dbReference>
<organism evidence="5 6">
    <name type="scientific">Tanacetum coccineum</name>
    <dbReference type="NCBI Taxonomy" id="301880"/>
    <lineage>
        <taxon>Eukaryota</taxon>
        <taxon>Viridiplantae</taxon>
        <taxon>Streptophyta</taxon>
        <taxon>Embryophyta</taxon>
        <taxon>Tracheophyta</taxon>
        <taxon>Spermatophyta</taxon>
        <taxon>Magnoliopsida</taxon>
        <taxon>eudicotyledons</taxon>
        <taxon>Gunneridae</taxon>
        <taxon>Pentapetalae</taxon>
        <taxon>asterids</taxon>
        <taxon>campanulids</taxon>
        <taxon>Asterales</taxon>
        <taxon>Asteraceae</taxon>
        <taxon>Asteroideae</taxon>
        <taxon>Anthemideae</taxon>
        <taxon>Anthemidinae</taxon>
        <taxon>Tanacetum</taxon>
    </lineage>
</organism>
<keyword evidence="6" id="KW-1185">Reference proteome</keyword>
<feature type="domain" description="Retroviral polymerase SH3-like" evidence="4">
    <location>
        <begin position="792"/>
        <end position="851"/>
    </location>
</feature>
<reference evidence="5" key="2">
    <citation type="submission" date="2022-01" db="EMBL/GenBank/DDBJ databases">
        <authorList>
            <person name="Yamashiro T."/>
            <person name="Shiraishi A."/>
            <person name="Satake H."/>
            <person name="Nakayama K."/>
        </authorList>
    </citation>
    <scope>NUCLEOTIDE SEQUENCE</scope>
</reference>
<dbReference type="EMBL" id="BQNB010015428">
    <property type="protein sequence ID" value="GJT39928.1"/>
    <property type="molecule type" value="Genomic_DNA"/>
</dbReference>
<feature type="compositionally biased region" description="Basic and acidic residues" evidence="1">
    <location>
        <begin position="277"/>
        <end position="287"/>
    </location>
</feature>
<dbReference type="PANTHER" id="PTHR11439">
    <property type="entry name" value="GAG-POL-RELATED RETROTRANSPOSON"/>
    <property type="match status" value="1"/>
</dbReference>
<accession>A0ABQ5DNN5</accession>
<reference evidence="5" key="1">
    <citation type="journal article" date="2022" name="Int. J. Mol. Sci.">
        <title>Draft Genome of Tanacetum Coccineum: Genomic Comparison of Closely Related Tanacetum-Family Plants.</title>
        <authorList>
            <person name="Yamashiro T."/>
            <person name="Shiraishi A."/>
            <person name="Nakayama K."/>
            <person name="Satake H."/>
        </authorList>
    </citation>
    <scope>NUCLEOTIDE SEQUENCE</scope>
</reference>
<proteinExistence type="predicted"/>
<dbReference type="InterPro" id="IPR057670">
    <property type="entry name" value="SH3_retrovirus"/>
</dbReference>
<evidence type="ECO:0000256" key="1">
    <source>
        <dbReference type="SAM" id="MobiDB-lite"/>
    </source>
</evidence>
<evidence type="ECO:0000313" key="6">
    <source>
        <dbReference type="Proteomes" id="UP001151760"/>
    </source>
</evidence>
<feature type="domain" description="GAG-pre-integrase" evidence="3">
    <location>
        <begin position="675"/>
        <end position="743"/>
    </location>
</feature>
<comment type="caution">
    <text evidence="5">The sequence shown here is derived from an EMBL/GenBank/DDBJ whole genome shotgun (WGS) entry which is preliminary data.</text>
</comment>
<gene>
    <name evidence="5" type="ORF">Tco_0939793</name>
</gene>
<name>A0ABQ5DNN5_9ASTR</name>
<feature type="region of interest" description="Disordered" evidence="1">
    <location>
        <begin position="252"/>
        <end position="299"/>
    </location>
</feature>
<feature type="region of interest" description="Disordered" evidence="1">
    <location>
        <begin position="121"/>
        <end position="177"/>
    </location>
</feature>
<dbReference type="InterPro" id="IPR013103">
    <property type="entry name" value="RVT_2"/>
</dbReference>
<dbReference type="Pfam" id="PF25597">
    <property type="entry name" value="SH3_retrovirus"/>
    <property type="match status" value="1"/>
</dbReference>
<dbReference type="Pfam" id="PF14223">
    <property type="entry name" value="Retrotran_gag_2"/>
    <property type="match status" value="1"/>
</dbReference>
<feature type="compositionally biased region" description="Low complexity" evidence="1">
    <location>
        <begin position="258"/>
        <end position="276"/>
    </location>
</feature>
<evidence type="ECO:0000259" key="2">
    <source>
        <dbReference type="Pfam" id="PF07727"/>
    </source>
</evidence>
<evidence type="ECO:0000259" key="4">
    <source>
        <dbReference type="Pfam" id="PF25597"/>
    </source>
</evidence>
<sequence length="1123" mass="127407">MVAYLKKPEGSEEFHQIVDFLNASHIRYALTENPTIYVSLIKQFWETATARTLDNGDIELTATIDGKVKIVTEASVRRHLQLANSDGISSLTNTKIFEQLSLIGENIPLFPAMIVQGPVIQGEGSTHPVESHHTPTSAPSTSQPPISPTSRRTTRQESVVPQPRSPTQSPIADEAASTGVDVRYGGATTIVTGLEAGQGSGNIDKTPTMSQDSSLLRVNTLRSDAGKIQGRHEHDMEFNFDLDAAKDVSTAEKDDSTVKSVSTAGAAVTTARAASASKDKGKGKIDESEPVQTKTKLQQEQERLGYEAAVRLQAELEEEERQRITRRLQEKEREMYTKVEQARMLVELINQRKIYFAAQRAEERRNKPPTQAQQRTYMSSYIKNMGSHTLQQLKGYYFDEIKTLFEITMRRVNTFVPIKSEVDRAVPELAAGSSKEMQKKNLALGSTRRSSELEIILSAFDRFNTIITSLKALDEGYSSKNYVRKFLRALHPKWRAKVTAIEESKDLTSLSLDELIGNLKVHEMIIKKDSEIVKAKGERKSLALKAKKESSDEECLTSRSEDEEYVMAVRDFKKFFKRRGRFVRQPWNGKKTFQRSRDDKNGKGDRKFFRCGDPNHLIGECPKPPKDKNQRDFIRGSWSDSGEKDDEKVKDGTCLVAQASSEDGKVISRGIRKKGLYVMKLGNKPKDQICLATIDENSMSWHRRLGHANMCPIQSLASNKLVRNSLKLKFDQHFCDACKIRKQTYASHKAKNIVSTTRCLEILIGFFVRFDANGVYGGNATGLVIVDDYTSKYFILNTKDYLTKFDQKSYEDVFLGYSQNSKAYIILNKHTKKIEESLNVTFDETPPPSKTSPLVDDNLDKEDAIKVTEKKILENDIEDETLEIDEVVNIKESRNHPLENVIGNLNQRTLRSLQQPLDFIDFEKPDHVYKHKKALYGLKQALKACYDRLKSFLIEHEYKIGMVDNTLFTKKKSSNLIIIQIYVDDIIFCSTCQDMCDEFAKIMHDEFEMSMMGELNFFLGLQIKQIEDGIFFNQSKYIKEMLKKFSLEDSKPMKTPMSSDTKLTKDEECESVDSTKYRGMIGSLLYLTASRLDIMFSVCLCARFQEAPKTSHLEAVKRIRSAT</sequence>
<feature type="region of interest" description="Disordered" evidence="1">
    <location>
        <begin position="622"/>
        <end position="646"/>
    </location>
</feature>
<feature type="compositionally biased region" description="Basic and acidic residues" evidence="1">
    <location>
        <begin position="623"/>
        <end position="634"/>
    </location>
</feature>
<feature type="domain" description="Reverse transcriptase Ty1/copia-type" evidence="2">
    <location>
        <begin position="913"/>
        <end position="1058"/>
    </location>
</feature>
<evidence type="ECO:0000259" key="3">
    <source>
        <dbReference type="Pfam" id="PF13976"/>
    </source>
</evidence>
<dbReference type="SUPFAM" id="SSF56672">
    <property type="entry name" value="DNA/RNA polymerases"/>
    <property type="match status" value="1"/>
</dbReference>
<dbReference type="PANTHER" id="PTHR11439:SF483">
    <property type="entry name" value="PEPTIDE SYNTHASE GLIP-LIKE, PUTATIVE (AFU_ORTHOLOGUE AFUA_3G12920)-RELATED"/>
    <property type="match status" value="1"/>
</dbReference>
<dbReference type="InterPro" id="IPR025724">
    <property type="entry name" value="GAG-pre-integrase_dom"/>
</dbReference>
<evidence type="ECO:0000313" key="5">
    <source>
        <dbReference type="EMBL" id="GJT39928.1"/>
    </source>
</evidence>